<keyword evidence="3" id="KW-1185">Reference proteome</keyword>
<feature type="region of interest" description="Disordered" evidence="1">
    <location>
        <begin position="52"/>
        <end position="73"/>
    </location>
</feature>
<dbReference type="Ensembl" id="ENSZALT00000028063.1">
    <property type="protein sequence ID" value="ENSZALP00000021507.1"/>
    <property type="gene ID" value="ENSZALG00000016829.1"/>
</dbReference>
<name>A0A8D2NHC5_ZONAL</name>
<protein>
    <submittedName>
        <fullName evidence="2">Uncharacterized protein</fullName>
    </submittedName>
</protein>
<evidence type="ECO:0000313" key="3">
    <source>
        <dbReference type="Proteomes" id="UP000694413"/>
    </source>
</evidence>
<reference evidence="2" key="1">
    <citation type="submission" date="2025-08" db="UniProtKB">
        <authorList>
            <consortium name="Ensembl"/>
        </authorList>
    </citation>
    <scope>IDENTIFICATION</scope>
</reference>
<dbReference type="Proteomes" id="UP000694413">
    <property type="component" value="Unassembled WGS sequence"/>
</dbReference>
<dbReference type="AlphaFoldDB" id="A0A8D2NHC5"/>
<evidence type="ECO:0000313" key="2">
    <source>
        <dbReference type="Ensembl" id="ENSZALP00000021507.1"/>
    </source>
</evidence>
<organism evidence="2 3">
    <name type="scientific">Zonotrichia albicollis</name>
    <name type="common">White-throated sparrow</name>
    <name type="synonym">Fringilla albicollis</name>
    <dbReference type="NCBI Taxonomy" id="44394"/>
    <lineage>
        <taxon>Eukaryota</taxon>
        <taxon>Metazoa</taxon>
        <taxon>Chordata</taxon>
        <taxon>Craniata</taxon>
        <taxon>Vertebrata</taxon>
        <taxon>Euteleostomi</taxon>
        <taxon>Archelosauria</taxon>
        <taxon>Archosauria</taxon>
        <taxon>Dinosauria</taxon>
        <taxon>Saurischia</taxon>
        <taxon>Theropoda</taxon>
        <taxon>Coelurosauria</taxon>
        <taxon>Aves</taxon>
        <taxon>Neognathae</taxon>
        <taxon>Neoaves</taxon>
        <taxon>Telluraves</taxon>
        <taxon>Australaves</taxon>
        <taxon>Passeriformes</taxon>
        <taxon>Passerellidae</taxon>
        <taxon>Zonotrichia</taxon>
    </lineage>
</organism>
<evidence type="ECO:0000256" key="1">
    <source>
        <dbReference type="SAM" id="MobiDB-lite"/>
    </source>
</evidence>
<sequence>PAPREVVTIHLFLLFRLHKQTIEEVRKNLQEYQNTLRQRYLCASETPLSTREAKPIDLEPVSEPPLQTQGVQPSLPVFSGTLGILEKPSSQKQQGQVHNICPGKSVQFSEASEL</sequence>
<reference evidence="2" key="2">
    <citation type="submission" date="2025-09" db="UniProtKB">
        <authorList>
            <consortium name="Ensembl"/>
        </authorList>
    </citation>
    <scope>IDENTIFICATION</scope>
</reference>
<accession>A0A8D2NHC5</accession>
<proteinExistence type="predicted"/>